<dbReference type="Gene3D" id="3.40.1260.10">
    <property type="entry name" value="DsrEFH-like"/>
    <property type="match status" value="1"/>
</dbReference>
<organism evidence="1 2">
    <name type="scientific">Paenibacillus chibensis</name>
    <dbReference type="NCBI Taxonomy" id="59846"/>
    <lineage>
        <taxon>Bacteria</taxon>
        <taxon>Bacillati</taxon>
        <taxon>Bacillota</taxon>
        <taxon>Bacilli</taxon>
        <taxon>Bacillales</taxon>
        <taxon>Paenibacillaceae</taxon>
        <taxon>Paenibacillus</taxon>
    </lineage>
</organism>
<proteinExistence type="predicted"/>
<protein>
    <submittedName>
        <fullName evidence="1">DsrE family protein</fullName>
    </submittedName>
</protein>
<dbReference type="RefSeq" id="WP_328280920.1">
    <property type="nucleotide sequence ID" value="NZ_JARTLD010000055.1"/>
</dbReference>
<accession>A0ABU6PZN6</accession>
<dbReference type="EMBL" id="JARTLD010000055">
    <property type="protein sequence ID" value="MED5019767.1"/>
    <property type="molecule type" value="Genomic_DNA"/>
</dbReference>
<evidence type="ECO:0000313" key="1">
    <source>
        <dbReference type="EMBL" id="MED5019767.1"/>
    </source>
</evidence>
<gene>
    <name evidence="1" type="ORF">P9847_20955</name>
</gene>
<comment type="caution">
    <text evidence="1">The sequence shown here is derived from an EMBL/GenBank/DDBJ whole genome shotgun (WGS) entry which is preliminary data.</text>
</comment>
<dbReference type="SUPFAM" id="SSF75169">
    <property type="entry name" value="DsrEFH-like"/>
    <property type="match status" value="1"/>
</dbReference>
<reference evidence="1 2" key="1">
    <citation type="submission" date="2023-03" db="EMBL/GenBank/DDBJ databases">
        <title>Bacillus Genome Sequencing.</title>
        <authorList>
            <person name="Dunlap C."/>
        </authorList>
    </citation>
    <scope>NUCLEOTIDE SEQUENCE [LARGE SCALE GENOMIC DNA]</scope>
    <source>
        <strain evidence="1 2">NRS-52</strain>
    </source>
</reference>
<keyword evidence="2" id="KW-1185">Reference proteome</keyword>
<dbReference type="InterPro" id="IPR027396">
    <property type="entry name" value="DsrEFH-like"/>
</dbReference>
<dbReference type="InterPro" id="IPR003787">
    <property type="entry name" value="Sulphur_relay_DsrE/F-like"/>
</dbReference>
<name>A0ABU6PZN6_9BACL</name>
<dbReference type="Proteomes" id="UP001343257">
    <property type="component" value="Unassembled WGS sequence"/>
</dbReference>
<evidence type="ECO:0000313" key="2">
    <source>
        <dbReference type="Proteomes" id="UP001343257"/>
    </source>
</evidence>
<sequence length="118" mass="13175">MSKIAIFVHATEDELGRALHSLVYTQELHEAGHQVKLIFDGQGVLWIRRFEDQSHAANPLYKAVKKLGVIEVCEHCANSFAVKESTEQSNISFAHDNDKDGHASISKLISEGYQIITL</sequence>
<dbReference type="Pfam" id="PF02635">
    <property type="entry name" value="DsrE"/>
    <property type="match status" value="1"/>
</dbReference>